<sequence>MASNLDLRDLDLEKRQKSEDFELHVRNENGAECREDCEPQASDSLLNEQTSHSNGGTATNGLTTHQAQKNTFQLFFQNGFFQRIKEELNQTVWKKCKVWMFIPLICVVIVVVVIVSMAVCSALHKDEDESYDSLLFTVPQRFNGSFQLSSKLLSDEAQVLEDLQHKLDDLYRSSPALGRYFLEVETLSRNKTSDILYSLTFKLPEDGLEELRNFTLSREMVQNVLRQYLYDQDPDDSGGMFIDPVSLRMSTAY</sequence>
<evidence type="ECO:0000256" key="1">
    <source>
        <dbReference type="SAM" id="Phobius"/>
    </source>
</evidence>
<dbReference type="GeneID" id="108235941"/>
<evidence type="ECO:0008006" key="4">
    <source>
        <dbReference type="Google" id="ProtNLM"/>
    </source>
</evidence>
<dbReference type="PANTHER" id="PTHR14636:SF1">
    <property type="entry name" value="TPA-INDUCED TRANSMEMBRANE PROTEIN"/>
    <property type="match status" value="1"/>
</dbReference>
<keyword evidence="1" id="KW-1133">Transmembrane helix</keyword>
<organism evidence="2 3">
    <name type="scientific">Kryptolebias marmoratus</name>
    <name type="common">Mangrove killifish</name>
    <name type="synonym">Rivulus marmoratus</name>
    <dbReference type="NCBI Taxonomy" id="37003"/>
    <lineage>
        <taxon>Eukaryota</taxon>
        <taxon>Metazoa</taxon>
        <taxon>Chordata</taxon>
        <taxon>Craniata</taxon>
        <taxon>Vertebrata</taxon>
        <taxon>Euteleostomi</taxon>
        <taxon>Actinopterygii</taxon>
        <taxon>Neopterygii</taxon>
        <taxon>Teleostei</taxon>
        <taxon>Neoteleostei</taxon>
        <taxon>Acanthomorphata</taxon>
        <taxon>Ovalentaria</taxon>
        <taxon>Atherinomorphae</taxon>
        <taxon>Cyprinodontiformes</taxon>
        <taxon>Rivulidae</taxon>
        <taxon>Kryptolebias</taxon>
    </lineage>
</organism>
<dbReference type="Proteomes" id="UP000264800">
    <property type="component" value="Unplaced"/>
</dbReference>
<evidence type="ECO:0000313" key="2">
    <source>
        <dbReference type="Ensembl" id="ENSKMAP00000005927.1"/>
    </source>
</evidence>
<evidence type="ECO:0000313" key="3">
    <source>
        <dbReference type="Proteomes" id="UP000264800"/>
    </source>
</evidence>
<keyword evidence="1" id="KW-0812">Transmembrane</keyword>
<dbReference type="OMA" id="NTHEPME"/>
<dbReference type="InterPro" id="IPR033223">
    <property type="entry name" value="TTMP"/>
</dbReference>
<protein>
    <recommendedName>
        <fullName evidence="4">SEA domain-containing protein</fullName>
    </recommendedName>
</protein>
<reference evidence="2" key="1">
    <citation type="submission" date="2025-08" db="UniProtKB">
        <authorList>
            <consortium name="Ensembl"/>
        </authorList>
    </citation>
    <scope>IDENTIFICATION</scope>
</reference>
<dbReference type="RefSeq" id="XP_017271771.1">
    <property type="nucleotide sequence ID" value="XM_017416282.3"/>
</dbReference>
<name>A0A3Q3EWC2_KRYMA</name>
<keyword evidence="1" id="KW-0472">Membrane</keyword>
<keyword evidence="3" id="KW-1185">Reference proteome</keyword>
<dbReference type="OrthoDB" id="8879801at2759"/>
<dbReference type="Ensembl" id="ENSKMAT00000006031.1">
    <property type="protein sequence ID" value="ENSKMAP00000005927.1"/>
    <property type="gene ID" value="ENSKMAG00000004508.1"/>
</dbReference>
<feature type="transmembrane region" description="Helical" evidence="1">
    <location>
        <begin position="98"/>
        <end position="119"/>
    </location>
</feature>
<dbReference type="KEGG" id="kmr:108235941"/>
<accession>A0A3Q3EWC2</accession>
<proteinExistence type="predicted"/>
<dbReference type="GeneTree" id="ENSGT00940000168248"/>
<dbReference type="AlphaFoldDB" id="A0A3Q3EWC2"/>
<dbReference type="PANTHER" id="PTHR14636">
    <property type="entry name" value="TPA-INDUCED TRANSMEMBRANE PROTEIN"/>
    <property type="match status" value="1"/>
</dbReference>
<reference evidence="2" key="2">
    <citation type="submission" date="2025-09" db="UniProtKB">
        <authorList>
            <consortium name="Ensembl"/>
        </authorList>
    </citation>
    <scope>IDENTIFICATION</scope>
</reference>